<proteinExistence type="predicted"/>
<evidence type="ECO:0000313" key="3">
    <source>
        <dbReference type="Proteomes" id="UP000288216"/>
    </source>
</evidence>
<dbReference type="PANTHER" id="PTHR47335:SF1">
    <property type="entry name" value="UNCONVENTIONAL MYOSIN-XVI"/>
    <property type="match status" value="1"/>
</dbReference>
<name>A0A401NGL0_SCYTO</name>
<reference evidence="2 3" key="1">
    <citation type="journal article" date="2018" name="Nat. Ecol. Evol.">
        <title>Shark genomes provide insights into elasmobranch evolution and the origin of vertebrates.</title>
        <authorList>
            <person name="Hara Y"/>
            <person name="Yamaguchi K"/>
            <person name="Onimaru K"/>
            <person name="Kadota M"/>
            <person name="Koyanagi M"/>
            <person name="Keeley SD"/>
            <person name="Tatsumi K"/>
            <person name="Tanaka K"/>
            <person name="Motone F"/>
            <person name="Kageyama Y"/>
            <person name="Nozu R"/>
            <person name="Adachi N"/>
            <person name="Nishimura O"/>
            <person name="Nakagawa R"/>
            <person name="Tanegashima C"/>
            <person name="Kiyatake I"/>
            <person name="Matsumoto R"/>
            <person name="Murakumo K"/>
            <person name="Nishida K"/>
            <person name="Terakita A"/>
            <person name="Kuratani S"/>
            <person name="Sato K"/>
            <person name="Hyodo S Kuraku.S."/>
        </authorList>
    </citation>
    <scope>NUCLEOTIDE SEQUENCE [LARGE SCALE GENOMIC DNA]</scope>
</reference>
<comment type="caution">
    <text evidence="2">The sequence shown here is derived from an EMBL/GenBank/DDBJ whole genome shotgun (WGS) entry which is preliminary data.</text>
</comment>
<organism evidence="2 3">
    <name type="scientific">Scyliorhinus torazame</name>
    <name type="common">Cloudy catshark</name>
    <name type="synonym">Catulus torazame</name>
    <dbReference type="NCBI Taxonomy" id="75743"/>
    <lineage>
        <taxon>Eukaryota</taxon>
        <taxon>Metazoa</taxon>
        <taxon>Chordata</taxon>
        <taxon>Craniata</taxon>
        <taxon>Vertebrata</taxon>
        <taxon>Chondrichthyes</taxon>
        <taxon>Elasmobranchii</taxon>
        <taxon>Galeomorphii</taxon>
        <taxon>Galeoidea</taxon>
        <taxon>Carcharhiniformes</taxon>
        <taxon>Scyliorhinidae</taxon>
        <taxon>Scyliorhinus</taxon>
    </lineage>
</organism>
<dbReference type="InterPro" id="IPR002110">
    <property type="entry name" value="Ankyrin_rpt"/>
</dbReference>
<evidence type="ECO:0000313" key="2">
    <source>
        <dbReference type="EMBL" id="GCB60049.1"/>
    </source>
</evidence>
<dbReference type="PANTHER" id="PTHR47335">
    <property type="entry name" value="UNCONVENTIONAL MYOSIN-XVI"/>
    <property type="match status" value="1"/>
</dbReference>
<dbReference type="AlphaFoldDB" id="A0A401NGL0"/>
<dbReference type="Gene3D" id="1.25.40.20">
    <property type="entry name" value="Ankyrin repeat-containing domain"/>
    <property type="match status" value="1"/>
</dbReference>
<dbReference type="OrthoDB" id="9935913at2759"/>
<dbReference type="Pfam" id="PF12796">
    <property type="entry name" value="Ank_2"/>
    <property type="match status" value="1"/>
</dbReference>
<protein>
    <submittedName>
        <fullName evidence="2">Uncharacterized protein</fullName>
    </submittedName>
</protein>
<dbReference type="GO" id="GO:2000134">
    <property type="term" value="P:negative regulation of G1/S transition of mitotic cell cycle"/>
    <property type="evidence" value="ECO:0007669"/>
    <property type="project" value="TreeGrafter"/>
</dbReference>
<keyword evidence="3" id="KW-1185">Reference proteome</keyword>
<dbReference type="GO" id="GO:0048812">
    <property type="term" value="P:neuron projection morphogenesis"/>
    <property type="evidence" value="ECO:0007669"/>
    <property type="project" value="TreeGrafter"/>
</dbReference>
<dbReference type="PROSITE" id="PS50297">
    <property type="entry name" value="ANK_REP_REGION"/>
    <property type="match status" value="1"/>
</dbReference>
<feature type="repeat" description="ANK" evidence="1">
    <location>
        <begin position="19"/>
        <end position="51"/>
    </location>
</feature>
<dbReference type="GO" id="GO:0016459">
    <property type="term" value="C:myosin complex"/>
    <property type="evidence" value="ECO:0007669"/>
    <property type="project" value="TreeGrafter"/>
</dbReference>
<dbReference type="EMBL" id="BFAA01002358">
    <property type="protein sequence ID" value="GCB60049.1"/>
    <property type="molecule type" value="Genomic_DNA"/>
</dbReference>
<evidence type="ECO:0000256" key="1">
    <source>
        <dbReference type="PROSITE-ProRule" id="PRU00023"/>
    </source>
</evidence>
<dbReference type="InterPro" id="IPR036770">
    <property type="entry name" value="Ankyrin_rpt-contain_sf"/>
</dbReference>
<dbReference type="GO" id="GO:0005654">
    <property type="term" value="C:nucleoplasm"/>
    <property type="evidence" value="ECO:0007669"/>
    <property type="project" value="TreeGrafter"/>
</dbReference>
<dbReference type="GO" id="GO:0019903">
    <property type="term" value="F:protein phosphatase binding"/>
    <property type="evidence" value="ECO:0007669"/>
    <property type="project" value="TreeGrafter"/>
</dbReference>
<dbReference type="GO" id="GO:0051015">
    <property type="term" value="F:actin filament binding"/>
    <property type="evidence" value="ECO:0007669"/>
    <property type="project" value="TreeGrafter"/>
</dbReference>
<dbReference type="SUPFAM" id="SSF48403">
    <property type="entry name" value="Ankyrin repeat"/>
    <property type="match status" value="1"/>
</dbReference>
<dbReference type="PROSITE" id="PS50088">
    <property type="entry name" value="ANK_REPEAT"/>
    <property type="match status" value="1"/>
</dbReference>
<dbReference type="InterPro" id="IPR052838">
    <property type="entry name" value="Myosin-XVI"/>
</dbReference>
<dbReference type="STRING" id="75743.A0A401NGL0"/>
<dbReference type="GO" id="GO:0043491">
    <property type="term" value="P:phosphatidylinositol 3-kinase/protein kinase B signal transduction"/>
    <property type="evidence" value="ECO:0007669"/>
    <property type="project" value="TreeGrafter"/>
</dbReference>
<gene>
    <name evidence="2" type="ORF">scyTo_0006800</name>
</gene>
<accession>A0A401NGL0</accession>
<dbReference type="Proteomes" id="UP000288216">
    <property type="component" value="Unassembled WGS sequence"/>
</dbReference>
<dbReference type="GO" id="GO:0048471">
    <property type="term" value="C:perinuclear region of cytoplasm"/>
    <property type="evidence" value="ECO:0007669"/>
    <property type="project" value="TreeGrafter"/>
</dbReference>
<sequence length="77" mass="8451">MPILKLLKDGADPNTLISSGGSLFHLCARYDNVFVAEILIERGVNVNRQDEDLWTALHVACACDNPDLVLLLMVVSI</sequence>
<keyword evidence="1" id="KW-0040">ANK repeat</keyword>